<feature type="domain" description="Bet v I/Major latex protein" evidence="1">
    <location>
        <begin position="2"/>
        <end position="152"/>
    </location>
</feature>
<dbReference type="Pfam" id="PF00407">
    <property type="entry name" value="Bet_v_1"/>
    <property type="match status" value="1"/>
</dbReference>
<dbReference type="InterPro" id="IPR000916">
    <property type="entry name" value="Bet_v_I/MLP"/>
</dbReference>
<dbReference type="EMBL" id="OX451738">
    <property type="protein sequence ID" value="CAI8605515.1"/>
    <property type="molecule type" value="Genomic_DNA"/>
</dbReference>
<dbReference type="Gene3D" id="3.30.530.20">
    <property type="match status" value="1"/>
</dbReference>
<dbReference type="InterPro" id="IPR051761">
    <property type="entry name" value="MLP-like_ligand-binding"/>
</dbReference>
<evidence type="ECO:0000313" key="2">
    <source>
        <dbReference type="EMBL" id="CAI8605515.1"/>
    </source>
</evidence>
<dbReference type="GO" id="GO:0006952">
    <property type="term" value="P:defense response"/>
    <property type="evidence" value="ECO:0007669"/>
    <property type="project" value="InterPro"/>
</dbReference>
<dbReference type="InterPro" id="IPR023393">
    <property type="entry name" value="START-like_dom_sf"/>
</dbReference>
<protein>
    <recommendedName>
        <fullName evidence="1">Bet v I/Major latex protein domain-containing protein</fullName>
    </recommendedName>
</protein>
<dbReference type="Proteomes" id="UP001157006">
    <property type="component" value="Chromosome 3"/>
</dbReference>
<dbReference type="AlphaFoldDB" id="A0AAV1A4B6"/>
<reference evidence="2 3" key="1">
    <citation type="submission" date="2023-01" db="EMBL/GenBank/DDBJ databases">
        <authorList>
            <person name="Kreplak J."/>
        </authorList>
    </citation>
    <scope>NUCLEOTIDE SEQUENCE [LARGE SCALE GENOMIC DNA]</scope>
</reference>
<gene>
    <name evidence="2" type="ORF">VFH_III187000</name>
</gene>
<keyword evidence="3" id="KW-1185">Reference proteome</keyword>
<organism evidence="2 3">
    <name type="scientific">Vicia faba</name>
    <name type="common">Broad bean</name>
    <name type="synonym">Faba vulgaris</name>
    <dbReference type="NCBI Taxonomy" id="3906"/>
    <lineage>
        <taxon>Eukaryota</taxon>
        <taxon>Viridiplantae</taxon>
        <taxon>Streptophyta</taxon>
        <taxon>Embryophyta</taxon>
        <taxon>Tracheophyta</taxon>
        <taxon>Spermatophyta</taxon>
        <taxon>Magnoliopsida</taxon>
        <taxon>eudicotyledons</taxon>
        <taxon>Gunneridae</taxon>
        <taxon>Pentapetalae</taxon>
        <taxon>rosids</taxon>
        <taxon>fabids</taxon>
        <taxon>Fabales</taxon>
        <taxon>Fabaceae</taxon>
        <taxon>Papilionoideae</taxon>
        <taxon>50 kb inversion clade</taxon>
        <taxon>NPAAA clade</taxon>
        <taxon>Hologalegina</taxon>
        <taxon>IRL clade</taxon>
        <taxon>Fabeae</taxon>
        <taxon>Vicia</taxon>
    </lineage>
</organism>
<accession>A0AAV1A4B6</accession>
<sequence length="156" mass="17695">MALSGKVFTQFESEVPAAKFYNIFRKQLQYIPNISPEVRGATLLEGEWDKVGSVIHWEYTIDGEEESAKGKIEGIDDENRVITFSLFDGDVSENYKSFKGTLQVMDGEYGALVTWTFEYEKIKEDITGAVPVLYLDLVAEVTKDIDAHLVEEEQQI</sequence>
<dbReference type="PANTHER" id="PTHR31907">
    <property type="entry name" value="MLP-LIKE PROTEIN 423"/>
    <property type="match status" value="1"/>
</dbReference>
<dbReference type="SMART" id="SM01037">
    <property type="entry name" value="Bet_v_1"/>
    <property type="match status" value="1"/>
</dbReference>
<dbReference type="SUPFAM" id="SSF55961">
    <property type="entry name" value="Bet v1-like"/>
    <property type="match status" value="1"/>
</dbReference>
<evidence type="ECO:0000313" key="3">
    <source>
        <dbReference type="Proteomes" id="UP001157006"/>
    </source>
</evidence>
<proteinExistence type="predicted"/>
<evidence type="ECO:0000259" key="1">
    <source>
        <dbReference type="SMART" id="SM01037"/>
    </source>
</evidence>
<dbReference type="CDD" id="cd07816">
    <property type="entry name" value="Bet_v1-like"/>
    <property type="match status" value="1"/>
</dbReference>
<name>A0AAV1A4B6_VICFA</name>